<evidence type="ECO:0000313" key="2">
    <source>
        <dbReference type="EMBL" id="BCT74410.1"/>
    </source>
</evidence>
<reference evidence="2 3" key="1">
    <citation type="journal article" date="2021" name="J. Biosci. Bioeng.">
        <title>Identification and characterization of a chc gene cluster responsible for the aromatization pathway of cyclohexanecarboxylate degradation in Sinomonas cyclohexanicum ATCC 51369.</title>
        <authorList>
            <person name="Yamamoto T."/>
            <person name="Hasegawa Y."/>
            <person name="Lau P.C.K."/>
            <person name="Iwaki H."/>
        </authorList>
    </citation>
    <scope>NUCLEOTIDE SEQUENCE [LARGE SCALE GENOMIC DNA]</scope>
    <source>
        <strain evidence="2 3">ATCC 51369</strain>
    </source>
</reference>
<proteinExistence type="predicted"/>
<dbReference type="Proteomes" id="UP001319861">
    <property type="component" value="Chromosome"/>
</dbReference>
<sequence>MKRLGAAVALVLGLAALGAPPALAAPDGPGVSGGSTQAAIGIDVSWPQCGQSLPADRAFGIIGVNGGKANTTNPCLADQLRWAVGSRGGTFQSTVQLYVNTGNPGGSAPSSPWPSGGSTPYGTCNGSDSLACAWQYGWDRAMEDMAVRLAPAAQAAGLMTAPTAYTWWLDVETGNTWQSDTAPNRADLEGMAAAFRHEGVRAGVYSSPYMWREIVGTVDSLSPLYGLNSWLPGAISLKGAVANCGLDPLTAGGRVVLTQYTTDLDYNYSCSG</sequence>
<keyword evidence="3" id="KW-1185">Reference proteome</keyword>
<evidence type="ECO:0000256" key="1">
    <source>
        <dbReference type="SAM" id="SignalP"/>
    </source>
</evidence>
<feature type="signal peptide" evidence="1">
    <location>
        <begin position="1"/>
        <end position="24"/>
    </location>
</feature>
<protein>
    <submittedName>
        <fullName evidence="2">Uncharacterized protein</fullName>
    </submittedName>
</protein>
<gene>
    <name evidence="2" type="ORF">SCMU_02520</name>
</gene>
<accession>A0ABN6FDC1</accession>
<dbReference type="InterPro" id="IPR017853">
    <property type="entry name" value="GH"/>
</dbReference>
<dbReference type="SUPFAM" id="SSF51445">
    <property type="entry name" value="(Trans)glycosidases"/>
    <property type="match status" value="1"/>
</dbReference>
<organism evidence="2 3">
    <name type="scientific">Sinomonas cyclohexanicum</name>
    <name type="common">Corynebacterium cyclohexanicum</name>
    <dbReference type="NCBI Taxonomy" id="322009"/>
    <lineage>
        <taxon>Bacteria</taxon>
        <taxon>Bacillati</taxon>
        <taxon>Actinomycetota</taxon>
        <taxon>Actinomycetes</taxon>
        <taxon>Micrococcales</taxon>
        <taxon>Micrococcaceae</taxon>
        <taxon>Sinomonas</taxon>
    </lineage>
</organism>
<evidence type="ECO:0000313" key="3">
    <source>
        <dbReference type="Proteomes" id="UP001319861"/>
    </source>
</evidence>
<dbReference type="EMBL" id="AP024525">
    <property type="protein sequence ID" value="BCT74410.1"/>
    <property type="molecule type" value="Genomic_DNA"/>
</dbReference>
<keyword evidence="1" id="KW-0732">Signal</keyword>
<name>A0ABN6FDC1_SINCY</name>
<feature type="chain" id="PRO_5046809003" evidence="1">
    <location>
        <begin position="25"/>
        <end position="272"/>
    </location>
</feature>
<dbReference type="RefSeq" id="WP_229231156.1">
    <property type="nucleotide sequence ID" value="NZ_AP024525.1"/>
</dbReference>